<sequence>MITLQCCFQYTYMAAFFEAIRVHFLFNAPYYSLPMTDVAVFINLITFIVIAIVATISQLAIHLRRQQRVLGEELFRNRTLLSIAHDFRTGHERSYFMIPNKLFIKSFTINI</sequence>
<keyword evidence="8 11" id="KW-1133">Transmembrane helix</keyword>
<keyword evidence="5" id="KW-0547">Nucleotide-binding</keyword>
<keyword evidence="4 11" id="KW-0812">Transmembrane</keyword>
<evidence type="ECO:0000256" key="6">
    <source>
        <dbReference type="ARBA" id="ARBA00022777"/>
    </source>
</evidence>
<name>A0ABX1KQ26_9GAMM</name>
<evidence type="ECO:0000313" key="13">
    <source>
        <dbReference type="EMBL" id="NLQ22560.1"/>
    </source>
</evidence>
<dbReference type="Pfam" id="PF13493">
    <property type="entry name" value="DUF4118"/>
    <property type="match status" value="1"/>
</dbReference>
<evidence type="ECO:0000256" key="3">
    <source>
        <dbReference type="ARBA" id="ARBA00022679"/>
    </source>
</evidence>
<dbReference type="Gene3D" id="1.20.120.620">
    <property type="entry name" value="Backbone structure of the membrane domain of e. Coli histidine kinase receptor kdpd"/>
    <property type="match status" value="1"/>
</dbReference>
<evidence type="ECO:0000256" key="2">
    <source>
        <dbReference type="ARBA" id="ARBA00022553"/>
    </source>
</evidence>
<accession>A0ABX1KQ26</accession>
<keyword evidence="7" id="KW-0067">ATP-binding</keyword>
<evidence type="ECO:0000259" key="12">
    <source>
        <dbReference type="Pfam" id="PF13493"/>
    </source>
</evidence>
<keyword evidence="14" id="KW-1185">Reference proteome</keyword>
<evidence type="ECO:0000256" key="1">
    <source>
        <dbReference type="ARBA" id="ARBA00004141"/>
    </source>
</evidence>
<keyword evidence="3" id="KW-0808">Transferase</keyword>
<evidence type="ECO:0000256" key="4">
    <source>
        <dbReference type="ARBA" id="ARBA00022692"/>
    </source>
</evidence>
<protein>
    <submittedName>
        <fullName evidence="13">DUF4118 domain-containing protein</fullName>
    </submittedName>
</protein>
<feature type="transmembrane region" description="Helical" evidence="11">
    <location>
        <begin position="7"/>
        <end position="26"/>
    </location>
</feature>
<evidence type="ECO:0000256" key="9">
    <source>
        <dbReference type="ARBA" id="ARBA00023012"/>
    </source>
</evidence>
<comment type="subcellular location">
    <subcellularLocation>
        <location evidence="1">Membrane</location>
        <topology evidence="1">Multi-pass membrane protein</topology>
    </subcellularLocation>
</comment>
<evidence type="ECO:0000313" key="14">
    <source>
        <dbReference type="Proteomes" id="UP000527352"/>
    </source>
</evidence>
<keyword evidence="2" id="KW-0597">Phosphoprotein</keyword>
<dbReference type="InterPro" id="IPR038318">
    <property type="entry name" value="KdpD_sf"/>
</dbReference>
<dbReference type="EMBL" id="JABAEB010000003">
    <property type="protein sequence ID" value="NLQ22560.1"/>
    <property type="molecule type" value="Genomic_DNA"/>
</dbReference>
<feature type="domain" description="Sensor protein KdpD transmembrane" evidence="12">
    <location>
        <begin position="4"/>
        <end position="69"/>
    </location>
</feature>
<evidence type="ECO:0000256" key="8">
    <source>
        <dbReference type="ARBA" id="ARBA00022989"/>
    </source>
</evidence>
<dbReference type="InterPro" id="IPR025201">
    <property type="entry name" value="KdpD_TM"/>
</dbReference>
<proteinExistence type="predicted"/>
<evidence type="ECO:0000256" key="7">
    <source>
        <dbReference type="ARBA" id="ARBA00022840"/>
    </source>
</evidence>
<gene>
    <name evidence="13" type="ORF">HGO26_06655</name>
</gene>
<keyword evidence="10 11" id="KW-0472">Membrane</keyword>
<dbReference type="Proteomes" id="UP000527352">
    <property type="component" value="Unassembled WGS sequence"/>
</dbReference>
<comment type="caution">
    <text evidence="13">The sequence shown here is derived from an EMBL/GenBank/DDBJ whole genome shotgun (WGS) entry which is preliminary data.</text>
</comment>
<evidence type="ECO:0000256" key="5">
    <source>
        <dbReference type="ARBA" id="ARBA00022741"/>
    </source>
</evidence>
<feature type="transmembrane region" description="Helical" evidence="11">
    <location>
        <begin position="38"/>
        <end position="61"/>
    </location>
</feature>
<keyword evidence="9" id="KW-0902">Two-component regulatory system</keyword>
<reference evidence="13 14" key="1">
    <citation type="submission" date="2020-04" db="EMBL/GenBank/DDBJ databases">
        <title>The first description of lens atrophy caused by putative novel Shewanella sp. that is a new emerging pathogen for cultured rainbow trout?</title>
        <authorList>
            <person name="Saticioglu I.B."/>
            <person name="Duman M."/>
            <person name="Altun S."/>
        </authorList>
    </citation>
    <scope>NUCLEOTIDE SEQUENCE [LARGE SCALE GENOMIC DNA]</scope>
    <source>
        <strain evidence="13 14">S-1</strain>
    </source>
</reference>
<evidence type="ECO:0000256" key="11">
    <source>
        <dbReference type="SAM" id="Phobius"/>
    </source>
</evidence>
<evidence type="ECO:0000256" key="10">
    <source>
        <dbReference type="ARBA" id="ARBA00023136"/>
    </source>
</evidence>
<keyword evidence="6" id="KW-0418">Kinase</keyword>
<organism evidence="13 14">
    <name type="scientific">Shewanella oncorhynchi</name>
    <dbReference type="NCBI Taxonomy" id="2726434"/>
    <lineage>
        <taxon>Bacteria</taxon>
        <taxon>Pseudomonadati</taxon>
        <taxon>Pseudomonadota</taxon>
        <taxon>Gammaproteobacteria</taxon>
        <taxon>Alteromonadales</taxon>
        <taxon>Shewanellaceae</taxon>
        <taxon>Shewanella</taxon>
    </lineage>
</organism>